<protein>
    <submittedName>
        <fullName evidence="1">Uncharacterized protein</fullName>
    </submittedName>
</protein>
<proteinExistence type="predicted"/>
<comment type="caution">
    <text evidence="1">The sequence shown here is derived from an EMBL/GenBank/DDBJ whole genome shotgun (WGS) entry which is preliminary data.</text>
</comment>
<feature type="non-terminal residue" evidence="1">
    <location>
        <position position="82"/>
    </location>
</feature>
<sequence>MQSTSHKLLRIGVFYDGEYFRRVSNYYAGTHPRKARISIEGLHNFIRARAAAAEGTGLKLAQILDAHYFRGRLKAREAEERD</sequence>
<evidence type="ECO:0000313" key="2">
    <source>
        <dbReference type="Proteomes" id="UP001293718"/>
    </source>
</evidence>
<accession>A0ABU5IRU6</accession>
<dbReference type="Proteomes" id="UP001293718">
    <property type="component" value="Unassembled WGS sequence"/>
</dbReference>
<reference evidence="1 2" key="1">
    <citation type="submission" date="2023-11" db="EMBL/GenBank/DDBJ databases">
        <title>Draft genome of Azohydromonas lata strain H1 (DSM1123), a polyhydroxyalkanoate producer.</title>
        <authorList>
            <person name="Traversa D."/>
            <person name="D'Addabbo P."/>
            <person name="Pazzani C."/>
            <person name="Manzari C."/>
            <person name="Chiara M."/>
            <person name="Scrascia M."/>
        </authorList>
    </citation>
    <scope>NUCLEOTIDE SEQUENCE [LARGE SCALE GENOMIC DNA]</scope>
    <source>
        <strain evidence="1 2">H1</strain>
    </source>
</reference>
<name>A0ABU5IRU6_9BURK</name>
<dbReference type="EMBL" id="JAXOJX010000129">
    <property type="protein sequence ID" value="MDZ5461608.1"/>
    <property type="molecule type" value="Genomic_DNA"/>
</dbReference>
<organism evidence="1 2">
    <name type="scientific">Azohydromonas lata</name>
    <dbReference type="NCBI Taxonomy" id="45677"/>
    <lineage>
        <taxon>Bacteria</taxon>
        <taxon>Pseudomonadati</taxon>
        <taxon>Pseudomonadota</taxon>
        <taxon>Betaproteobacteria</taxon>
        <taxon>Burkholderiales</taxon>
        <taxon>Sphaerotilaceae</taxon>
        <taxon>Azohydromonas</taxon>
    </lineage>
</organism>
<dbReference type="RefSeq" id="WP_322468729.1">
    <property type="nucleotide sequence ID" value="NZ_JAXOJX010000129.1"/>
</dbReference>
<gene>
    <name evidence="1" type="ORF">SM757_34045</name>
</gene>
<keyword evidence="2" id="KW-1185">Reference proteome</keyword>
<evidence type="ECO:0000313" key="1">
    <source>
        <dbReference type="EMBL" id="MDZ5461608.1"/>
    </source>
</evidence>